<dbReference type="SUPFAM" id="SSF53756">
    <property type="entry name" value="UDP-Glycosyltransferase/glycogen phosphorylase"/>
    <property type="match status" value="1"/>
</dbReference>
<organism evidence="3 4">
    <name type="scientific">Salinicoccus bachuensis</name>
    <dbReference type="NCBI Taxonomy" id="3136731"/>
    <lineage>
        <taxon>Bacteria</taxon>
        <taxon>Bacillati</taxon>
        <taxon>Bacillota</taxon>
        <taxon>Bacilli</taxon>
        <taxon>Bacillales</taxon>
        <taxon>Staphylococcaceae</taxon>
        <taxon>Salinicoccus</taxon>
    </lineage>
</organism>
<feature type="domain" description="Glycosyltransferase subfamily 4-like N-terminal" evidence="2">
    <location>
        <begin position="14"/>
        <end position="134"/>
    </location>
</feature>
<dbReference type="CDD" id="cd03808">
    <property type="entry name" value="GT4_CapM-like"/>
    <property type="match status" value="1"/>
</dbReference>
<keyword evidence="4" id="KW-1185">Reference proteome</keyword>
<evidence type="ECO:0000259" key="1">
    <source>
        <dbReference type="Pfam" id="PF00534"/>
    </source>
</evidence>
<dbReference type="InterPro" id="IPR028098">
    <property type="entry name" value="Glyco_trans_4-like_N"/>
</dbReference>
<accession>A0ABZ3CJV1</accession>
<evidence type="ECO:0000259" key="2">
    <source>
        <dbReference type="Pfam" id="PF13477"/>
    </source>
</evidence>
<evidence type="ECO:0000313" key="3">
    <source>
        <dbReference type="EMBL" id="WZX30270.1"/>
    </source>
</evidence>
<gene>
    <name evidence="3" type="ORF">RQP18_03540</name>
</gene>
<name>A0ABZ3CJV1_9STAP</name>
<dbReference type="Gene3D" id="3.40.50.2000">
    <property type="entry name" value="Glycogen Phosphorylase B"/>
    <property type="match status" value="2"/>
</dbReference>
<reference evidence="4" key="1">
    <citation type="submission" date="2023-10" db="EMBL/GenBank/DDBJ databases">
        <title>Genome analysis and identification of Salinococcus sp. Bachu38 nov., a PGPR from the rhizosphere of Tamarix.</title>
        <authorList>
            <person name="Liang Z."/>
            <person name="Zhang X."/>
            <person name="Jia J."/>
            <person name="Chen X."/>
            <person name="Wang Y."/>
            <person name="Wang Q."/>
            <person name="Wang R."/>
        </authorList>
    </citation>
    <scope>NUCLEOTIDE SEQUENCE [LARGE SCALE GENOMIC DNA]</scope>
    <source>
        <strain evidence="4">Bachu38</strain>
    </source>
</reference>
<dbReference type="Pfam" id="PF13477">
    <property type="entry name" value="Glyco_trans_4_2"/>
    <property type="match status" value="1"/>
</dbReference>
<protein>
    <submittedName>
        <fullName evidence="3">Glycosyltransferase family 4 protein</fullName>
    </submittedName>
</protein>
<sequence length="389" mass="44549">MQKKLIHGVTSSMSALFIHEQVHFIEQNGYQVEVVCNNDPERHYEGLKLKHIPFEREINLYRDVTTLYSLYRYLKQKDPDIILFSTPKAGLLGMVAGYLNGTETRIYAQWGLRLETVTGVKKLILETTEKLTCLLSTHVLVISDSLEEEMVGRKLVNREKVVRIGKGSVNGLDMQRFSPDAVDQDRLTRMKETLDIEPSDFVIGYIGRMTRDKGTNELVEAFTRLSRKYENIKLLLVGDIEEADPIRPENIDIIHTHERIILCSHTTEPEYYYSMMHVFAFPTYREGFGTVSIEAQAMNVPVVGFNSTGVRDTVVHNETGLIVPNNDIKGLEEGLEDMIIHPVKRGQMGQNARKFVEDNYDREVIQRKVLDFYNTLGRIDDTKAGYIKA</sequence>
<dbReference type="InterPro" id="IPR001296">
    <property type="entry name" value="Glyco_trans_1"/>
</dbReference>
<feature type="domain" description="Glycosyl transferase family 1" evidence="1">
    <location>
        <begin position="192"/>
        <end position="354"/>
    </location>
</feature>
<evidence type="ECO:0000313" key="4">
    <source>
        <dbReference type="Proteomes" id="UP001455384"/>
    </source>
</evidence>
<dbReference type="RefSeq" id="WP_342388789.1">
    <property type="nucleotide sequence ID" value="NZ_CP138333.2"/>
</dbReference>
<dbReference type="EMBL" id="CP138333">
    <property type="protein sequence ID" value="WZX30270.1"/>
    <property type="molecule type" value="Genomic_DNA"/>
</dbReference>
<dbReference type="InterPro" id="IPR050194">
    <property type="entry name" value="Glycosyltransferase_grp1"/>
</dbReference>
<dbReference type="Pfam" id="PF00534">
    <property type="entry name" value="Glycos_transf_1"/>
    <property type="match status" value="1"/>
</dbReference>
<dbReference type="PANTHER" id="PTHR45947:SF3">
    <property type="entry name" value="SULFOQUINOVOSYL TRANSFERASE SQD2"/>
    <property type="match status" value="1"/>
</dbReference>
<dbReference type="PANTHER" id="PTHR45947">
    <property type="entry name" value="SULFOQUINOVOSYL TRANSFERASE SQD2"/>
    <property type="match status" value="1"/>
</dbReference>
<dbReference type="Proteomes" id="UP001455384">
    <property type="component" value="Chromosome"/>
</dbReference>
<proteinExistence type="predicted"/>